<dbReference type="Proteomes" id="UP001335100">
    <property type="component" value="Unassembled WGS sequence"/>
</dbReference>
<dbReference type="EMBL" id="JAZDQJ010000045">
    <property type="protein sequence ID" value="MEE1936821.1"/>
    <property type="molecule type" value="Genomic_DNA"/>
</dbReference>
<dbReference type="SMART" id="SM00769">
    <property type="entry name" value="WHy"/>
    <property type="match status" value="1"/>
</dbReference>
<evidence type="ECO:0000256" key="1">
    <source>
        <dbReference type="SAM" id="SignalP"/>
    </source>
</evidence>
<feature type="signal peptide" evidence="1">
    <location>
        <begin position="1"/>
        <end position="27"/>
    </location>
</feature>
<sequence>MPTRLYRSLRNATGLLLVLTLSACALFQGRDPVTINVIGIDPLPGQDLEVRMAVKLRVQNPNETPIDYNGLALNLEVNGQPLASGVSNQQGRIERFSEDVLVVPVSITAFSVLRQALGLSRMDSLDGMPYEVYGKLAGGAFGSVRFRDRGTFELPR</sequence>
<evidence type="ECO:0000313" key="4">
    <source>
        <dbReference type="Proteomes" id="UP001335100"/>
    </source>
</evidence>
<dbReference type="InterPro" id="IPR004864">
    <property type="entry name" value="LEA_2"/>
</dbReference>
<name>A0ABU7HZB2_9PSED</name>
<reference evidence="3 4" key="1">
    <citation type="submission" date="2024-01" db="EMBL/GenBank/DDBJ databases">
        <title>Unpublished Manusciprt.</title>
        <authorList>
            <person name="Duman M."/>
            <person name="Valdes E.G."/>
            <person name="Ajmi N."/>
            <person name="Altun S."/>
            <person name="Saticioglu I.B."/>
        </authorList>
    </citation>
    <scope>NUCLEOTIDE SEQUENCE [LARGE SCALE GENOMIC DNA]</scope>
    <source>
        <strain evidence="3 4">148P</strain>
    </source>
</reference>
<dbReference type="Pfam" id="PF03168">
    <property type="entry name" value="LEA_2"/>
    <property type="match status" value="1"/>
</dbReference>
<protein>
    <submittedName>
        <fullName evidence="3">LEA type 2 family protein</fullName>
    </submittedName>
</protein>
<proteinExistence type="predicted"/>
<organism evidence="3 4">
    <name type="scientific">Pseudomonas ulcerans</name>
    <dbReference type="NCBI Taxonomy" id="3115852"/>
    <lineage>
        <taxon>Bacteria</taxon>
        <taxon>Pseudomonadati</taxon>
        <taxon>Pseudomonadota</taxon>
        <taxon>Gammaproteobacteria</taxon>
        <taxon>Pseudomonadales</taxon>
        <taxon>Pseudomonadaceae</taxon>
        <taxon>Pseudomonas</taxon>
    </lineage>
</organism>
<dbReference type="SUPFAM" id="SSF117070">
    <property type="entry name" value="LEA14-like"/>
    <property type="match status" value="1"/>
</dbReference>
<feature type="domain" description="Water stress and hypersensitive response" evidence="2">
    <location>
        <begin position="35"/>
        <end position="155"/>
    </location>
</feature>
<feature type="chain" id="PRO_5045844871" evidence="1">
    <location>
        <begin position="28"/>
        <end position="156"/>
    </location>
</feature>
<dbReference type="InterPro" id="IPR013990">
    <property type="entry name" value="WHy-dom"/>
</dbReference>
<dbReference type="RefSeq" id="WP_330077521.1">
    <property type="nucleotide sequence ID" value="NZ_JAZDQJ010000045.1"/>
</dbReference>
<dbReference type="PROSITE" id="PS51257">
    <property type="entry name" value="PROKAR_LIPOPROTEIN"/>
    <property type="match status" value="1"/>
</dbReference>
<accession>A0ABU7HZB2</accession>
<keyword evidence="1" id="KW-0732">Signal</keyword>
<evidence type="ECO:0000313" key="3">
    <source>
        <dbReference type="EMBL" id="MEE1936821.1"/>
    </source>
</evidence>
<keyword evidence="4" id="KW-1185">Reference proteome</keyword>
<comment type="caution">
    <text evidence="3">The sequence shown here is derived from an EMBL/GenBank/DDBJ whole genome shotgun (WGS) entry which is preliminary data.</text>
</comment>
<dbReference type="Gene3D" id="2.60.40.1820">
    <property type="match status" value="1"/>
</dbReference>
<evidence type="ECO:0000259" key="2">
    <source>
        <dbReference type="SMART" id="SM00769"/>
    </source>
</evidence>
<gene>
    <name evidence="3" type="ORF">V0R50_26660</name>
</gene>